<protein>
    <submittedName>
        <fullName evidence="9">Prolyl 4-hydroxylase</fullName>
    </submittedName>
</protein>
<comment type="cofactor">
    <cofactor evidence="1">
        <name>L-ascorbate</name>
        <dbReference type="ChEBI" id="CHEBI:38290"/>
    </cofactor>
</comment>
<dbReference type="GO" id="GO:0031418">
    <property type="term" value="F:L-ascorbic acid binding"/>
    <property type="evidence" value="ECO:0007669"/>
    <property type="project" value="UniProtKB-KW"/>
</dbReference>
<evidence type="ECO:0000256" key="4">
    <source>
        <dbReference type="ARBA" id="ARBA00022964"/>
    </source>
</evidence>
<evidence type="ECO:0000256" key="2">
    <source>
        <dbReference type="ARBA" id="ARBA00022723"/>
    </source>
</evidence>
<dbReference type="AlphaFoldDB" id="A0A1H3X467"/>
<dbReference type="InterPro" id="IPR006620">
    <property type="entry name" value="Pro_4_hyd_alph"/>
</dbReference>
<dbReference type="InterPro" id="IPR045054">
    <property type="entry name" value="P4HA-like"/>
</dbReference>
<evidence type="ECO:0000256" key="1">
    <source>
        <dbReference type="ARBA" id="ARBA00001961"/>
    </source>
</evidence>
<dbReference type="EMBL" id="FNQJ01000003">
    <property type="protein sequence ID" value="SDZ94187.1"/>
    <property type="molecule type" value="Genomic_DNA"/>
</dbReference>
<dbReference type="GeneID" id="34233685"/>
<dbReference type="InterPro" id="IPR044862">
    <property type="entry name" value="Pro_4_hyd_alph_FE2OG_OXY"/>
</dbReference>
<keyword evidence="2" id="KW-0479">Metal-binding</keyword>
<evidence type="ECO:0000313" key="10">
    <source>
        <dbReference type="Proteomes" id="UP000199002"/>
    </source>
</evidence>
<evidence type="ECO:0000256" key="3">
    <source>
        <dbReference type="ARBA" id="ARBA00022896"/>
    </source>
</evidence>
<dbReference type="PROSITE" id="PS51471">
    <property type="entry name" value="FE2OG_OXY"/>
    <property type="match status" value="1"/>
</dbReference>
<keyword evidence="6" id="KW-0408">Iron</keyword>
<evidence type="ECO:0000313" key="9">
    <source>
        <dbReference type="EMBL" id="SDZ94187.1"/>
    </source>
</evidence>
<dbReference type="InterPro" id="IPR005123">
    <property type="entry name" value="Oxoglu/Fe-dep_dioxygenase_dom"/>
</dbReference>
<sequence length="303" mass="33234">MASRSDQRPHTTAASPQRSRAARQAITPELRRWISAQAQAGHTAPVMLQSLRDAGWNEALATDVLQITLQEHLDAMATPKGPPAAPRVPEPRLHDSPAVVDCGDRTAQVLLTMAQPRIVVFGNLLSPEECDALIAGATPRMARSLTVATQTGGEEVNDDRTSDGMFFQRGESPLIARIEARIARLLHWPVENGEGLQVLHYRPGAEYKPHYDYFDPGEPGTPTIVRRGGQRLGTLVMYLNTPEKGGATIFPEAQIEVAPQRGNAVFFSYARPDPSTRTLHGGAPVIAGDKWIATKWLREREFK</sequence>
<proteinExistence type="predicted"/>
<feature type="domain" description="Fe2OG dioxygenase" evidence="8">
    <location>
        <begin position="192"/>
        <end position="299"/>
    </location>
</feature>
<dbReference type="GO" id="GO:0005506">
    <property type="term" value="F:iron ion binding"/>
    <property type="evidence" value="ECO:0007669"/>
    <property type="project" value="InterPro"/>
</dbReference>
<accession>A0A1H3X467</accession>
<dbReference type="Proteomes" id="UP000199002">
    <property type="component" value="Unassembled WGS sequence"/>
</dbReference>
<dbReference type="Gene3D" id="2.60.120.620">
    <property type="entry name" value="q2cbj1_9rhob like domain"/>
    <property type="match status" value="1"/>
</dbReference>
<keyword evidence="5" id="KW-0560">Oxidoreductase</keyword>
<dbReference type="Pfam" id="PF13640">
    <property type="entry name" value="2OG-FeII_Oxy_3"/>
    <property type="match status" value="1"/>
</dbReference>
<dbReference type="SMART" id="SM00702">
    <property type="entry name" value="P4Hc"/>
    <property type="match status" value="1"/>
</dbReference>
<dbReference type="STRING" id="592050.SAMN05421875_103200"/>
<dbReference type="PANTHER" id="PTHR10869:SF246">
    <property type="entry name" value="TRANSMEMBRANE PROLYL 4-HYDROXYLASE"/>
    <property type="match status" value="1"/>
</dbReference>
<gene>
    <name evidence="9" type="ORF">SAMN05421875_103200</name>
</gene>
<name>A0A1H3X467_9BURK</name>
<keyword evidence="10" id="KW-1185">Reference proteome</keyword>
<feature type="region of interest" description="Disordered" evidence="7">
    <location>
        <begin position="1"/>
        <end position="24"/>
    </location>
</feature>
<dbReference type="PANTHER" id="PTHR10869">
    <property type="entry name" value="PROLYL 4-HYDROXYLASE ALPHA SUBUNIT"/>
    <property type="match status" value="1"/>
</dbReference>
<reference evidence="10" key="1">
    <citation type="submission" date="2016-10" db="EMBL/GenBank/DDBJ databases">
        <authorList>
            <person name="Varghese N."/>
            <person name="Submissions S."/>
        </authorList>
    </citation>
    <scope>NUCLEOTIDE SEQUENCE [LARGE SCALE GENOMIC DNA]</scope>
    <source>
        <strain evidence="10">DSM 25157</strain>
    </source>
</reference>
<evidence type="ECO:0000256" key="6">
    <source>
        <dbReference type="ARBA" id="ARBA00023004"/>
    </source>
</evidence>
<keyword evidence="4" id="KW-0223">Dioxygenase</keyword>
<evidence type="ECO:0000256" key="5">
    <source>
        <dbReference type="ARBA" id="ARBA00023002"/>
    </source>
</evidence>
<feature type="compositionally biased region" description="Low complexity" evidence="7">
    <location>
        <begin position="13"/>
        <end position="24"/>
    </location>
</feature>
<evidence type="ECO:0000256" key="7">
    <source>
        <dbReference type="SAM" id="MobiDB-lite"/>
    </source>
</evidence>
<keyword evidence="3" id="KW-0847">Vitamin C</keyword>
<dbReference type="RefSeq" id="WP_092697163.1">
    <property type="nucleotide sequence ID" value="NZ_CAXIQL010000040.1"/>
</dbReference>
<dbReference type="GO" id="GO:0004656">
    <property type="term" value="F:procollagen-proline 4-dioxygenase activity"/>
    <property type="evidence" value="ECO:0007669"/>
    <property type="project" value="TreeGrafter"/>
</dbReference>
<evidence type="ECO:0000259" key="8">
    <source>
        <dbReference type="PROSITE" id="PS51471"/>
    </source>
</evidence>
<organism evidence="9 10">
    <name type="scientific">Acidovorax soli</name>
    <dbReference type="NCBI Taxonomy" id="592050"/>
    <lineage>
        <taxon>Bacteria</taxon>
        <taxon>Pseudomonadati</taxon>
        <taxon>Pseudomonadota</taxon>
        <taxon>Betaproteobacteria</taxon>
        <taxon>Burkholderiales</taxon>
        <taxon>Comamonadaceae</taxon>
        <taxon>Acidovorax</taxon>
    </lineage>
</organism>